<name>A0AAV5J8R6_9ROSI</name>
<keyword evidence="3" id="KW-1185">Reference proteome</keyword>
<protein>
    <submittedName>
        <fullName evidence="2">Uncharacterized protein</fullName>
    </submittedName>
</protein>
<gene>
    <name evidence="2" type="ORF">SLEP1_g22292</name>
</gene>
<accession>A0AAV5J8R6</accession>
<reference evidence="2 3" key="1">
    <citation type="journal article" date="2021" name="Commun. Biol.">
        <title>The genome of Shorea leprosula (Dipterocarpaceae) highlights the ecological relevance of drought in aseasonal tropical rainforests.</title>
        <authorList>
            <person name="Ng K.K.S."/>
            <person name="Kobayashi M.J."/>
            <person name="Fawcett J.A."/>
            <person name="Hatakeyama M."/>
            <person name="Paape T."/>
            <person name="Ng C.H."/>
            <person name="Ang C.C."/>
            <person name="Tnah L.H."/>
            <person name="Lee C.T."/>
            <person name="Nishiyama T."/>
            <person name="Sese J."/>
            <person name="O'Brien M.J."/>
            <person name="Copetti D."/>
            <person name="Mohd Noor M.I."/>
            <person name="Ong R.C."/>
            <person name="Putra M."/>
            <person name="Sireger I.Z."/>
            <person name="Indrioko S."/>
            <person name="Kosugi Y."/>
            <person name="Izuno A."/>
            <person name="Isagi Y."/>
            <person name="Lee S.L."/>
            <person name="Shimizu K.K."/>
        </authorList>
    </citation>
    <scope>NUCLEOTIDE SEQUENCE [LARGE SCALE GENOMIC DNA]</scope>
    <source>
        <strain evidence="2">214</strain>
    </source>
</reference>
<sequence length="393" mass="43940">MNMATAKVLAKSKDRRLAMLRLKVKEKVWPNHSRVKQQSKSDAHKSGASLGSKQIKVKASMPHEAKMPKENEEKTSIPQPLTKGKGGHIFIPDNDEVSSKAKEAKNVEALMKNMDEASAKDMEKALTKNMDEALVRLEACCKIIADEADEPSPLGSIIGLIDDIFDWNDFASFAAQDFCLLYGYQPVETATKSKPKESPYFKADDIFLALKKSSIEENVEIEIVEEKEIQVAANKDKGKKVVKEPNPKSNEDSDMKSTKSDEVSRDNPLLEKGMPYLAVAPEESIPSKDEINVDEPTICIAKKAVSFGKIISENKCFLVPAKLSNRENMRNKAKKVLIENAFINLCATMRHMEVTPFAEMDEEFFHLCNDAIDEAKNINFEVEATWVGEGKPW</sequence>
<feature type="compositionally biased region" description="Basic and acidic residues" evidence="1">
    <location>
        <begin position="61"/>
        <end position="75"/>
    </location>
</feature>
<comment type="caution">
    <text evidence="2">The sequence shown here is derived from an EMBL/GenBank/DDBJ whole genome shotgun (WGS) entry which is preliminary data.</text>
</comment>
<evidence type="ECO:0000256" key="1">
    <source>
        <dbReference type="SAM" id="MobiDB-lite"/>
    </source>
</evidence>
<organism evidence="2 3">
    <name type="scientific">Rubroshorea leprosula</name>
    <dbReference type="NCBI Taxonomy" id="152421"/>
    <lineage>
        <taxon>Eukaryota</taxon>
        <taxon>Viridiplantae</taxon>
        <taxon>Streptophyta</taxon>
        <taxon>Embryophyta</taxon>
        <taxon>Tracheophyta</taxon>
        <taxon>Spermatophyta</taxon>
        <taxon>Magnoliopsida</taxon>
        <taxon>eudicotyledons</taxon>
        <taxon>Gunneridae</taxon>
        <taxon>Pentapetalae</taxon>
        <taxon>rosids</taxon>
        <taxon>malvids</taxon>
        <taxon>Malvales</taxon>
        <taxon>Dipterocarpaceae</taxon>
        <taxon>Rubroshorea</taxon>
    </lineage>
</organism>
<dbReference type="AlphaFoldDB" id="A0AAV5J8R6"/>
<evidence type="ECO:0000313" key="2">
    <source>
        <dbReference type="EMBL" id="GKV11003.1"/>
    </source>
</evidence>
<feature type="region of interest" description="Disordered" evidence="1">
    <location>
        <begin position="235"/>
        <end position="266"/>
    </location>
</feature>
<evidence type="ECO:0000313" key="3">
    <source>
        <dbReference type="Proteomes" id="UP001054252"/>
    </source>
</evidence>
<feature type="region of interest" description="Disordered" evidence="1">
    <location>
        <begin position="26"/>
        <end position="93"/>
    </location>
</feature>
<proteinExistence type="predicted"/>
<dbReference type="Proteomes" id="UP001054252">
    <property type="component" value="Unassembled WGS sequence"/>
</dbReference>
<dbReference type="EMBL" id="BPVZ01000033">
    <property type="protein sequence ID" value="GKV11003.1"/>
    <property type="molecule type" value="Genomic_DNA"/>
</dbReference>